<gene>
    <name evidence="1" type="ORF">C942_02888</name>
</gene>
<dbReference type="RefSeq" id="WP_007468627.1">
    <property type="nucleotide sequence ID" value="NZ_AMZO01000030.1"/>
</dbReference>
<keyword evidence="2" id="KW-1185">Reference proteome</keyword>
<sequence length="160" mass="18979">MTDLHDFHANLELQHIYLEAYAERYHFLKQFFESYYCYRHGLLTRNGKSDWEQIFEFSPRTVAATKVTDRKQLVRELRMPLTVLTGKLKEMVRDDELSIKSIKKLLDSHLDYVILTRHEHQKLKKAGLLDRMPADYYQQNSDNYLVTDARFSVVGISFTA</sequence>
<dbReference type="OrthoDB" id="5829898at2"/>
<dbReference type="EMBL" id="AMZO01000030">
    <property type="protein sequence ID" value="ELR64306.1"/>
    <property type="molecule type" value="Genomic_DNA"/>
</dbReference>
<proteinExistence type="predicted"/>
<evidence type="ECO:0000313" key="1">
    <source>
        <dbReference type="EMBL" id="ELR64306.1"/>
    </source>
</evidence>
<reference evidence="1 2" key="1">
    <citation type="submission" date="2012-12" db="EMBL/GenBank/DDBJ databases">
        <title>Genome Assembly of Photobacterium sp. AK15.</title>
        <authorList>
            <person name="Khatri I."/>
            <person name="Vaidya B."/>
            <person name="Srinivas T.N.R."/>
            <person name="Subramanian S."/>
            <person name="Pinnaka A."/>
        </authorList>
    </citation>
    <scope>NUCLEOTIDE SEQUENCE [LARGE SCALE GENOMIC DNA]</scope>
    <source>
        <strain evidence="1 2">AK15</strain>
    </source>
</reference>
<name>L8J6C4_9GAMM</name>
<comment type="caution">
    <text evidence="1">The sequence shown here is derived from an EMBL/GenBank/DDBJ whole genome shotgun (WGS) entry which is preliminary data.</text>
</comment>
<dbReference type="PATRIC" id="fig|1056511.3.peg.3812"/>
<organism evidence="1 2">
    <name type="scientific">Photobacterium marinum</name>
    <dbReference type="NCBI Taxonomy" id="1056511"/>
    <lineage>
        <taxon>Bacteria</taxon>
        <taxon>Pseudomonadati</taxon>
        <taxon>Pseudomonadota</taxon>
        <taxon>Gammaproteobacteria</taxon>
        <taxon>Vibrionales</taxon>
        <taxon>Vibrionaceae</taxon>
        <taxon>Photobacterium</taxon>
    </lineage>
</organism>
<evidence type="ECO:0000313" key="2">
    <source>
        <dbReference type="Proteomes" id="UP000011134"/>
    </source>
</evidence>
<dbReference type="AlphaFoldDB" id="L8J6C4"/>
<accession>L8J6C4</accession>
<dbReference type="Proteomes" id="UP000011134">
    <property type="component" value="Unassembled WGS sequence"/>
</dbReference>
<protein>
    <submittedName>
        <fullName evidence="1">Uncharacterized protein</fullName>
    </submittedName>
</protein>